<sequence>MVMFRYMTNGIAAVFIVVTVIASAFTCYTANETDNVASNNRIPIGAIFEVEKYVVPYHTGFRYAIGHHNRDPKQRDRFKLELDATISQISRKNNYELAATNDVSGT</sequence>
<dbReference type="AlphaFoldDB" id="A0AA36EWE7"/>
<proteinExistence type="predicted"/>
<dbReference type="EMBL" id="OX597814">
    <property type="protein sequence ID" value="CAI9715834.1"/>
    <property type="molecule type" value="Genomic_DNA"/>
</dbReference>
<gene>
    <name evidence="1" type="ORF">OCTVUL_1B008301</name>
</gene>
<accession>A0AA36EWE7</accession>
<reference evidence="1" key="1">
    <citation type="submission" date="2023-08" db="EMBL/GenBank/DDBJ databases">
        <authorList>
            <person name="Alioto T."/>
            <person name="Alioto T."/>
            <person name="Gomez Garrido J."/>
        </authorList>
    </citation>
    <scope>NUCLEOTIDE SEQUENCE</scope>
</reference>
<evidence type="ECO:0000313" key="1">
    <source>
        <dbReference type="EMBL" id="CAI9715834.1"/>
    </source>
</evidence>
<evidence type="ECO:0000313" key="2">
    <source>
        <dbReference type="Proteomes" id="UP001162480"/>
    </source>
</evidence>
<keyword evidence="2" id="KW-1185">Reference proteome</keyword>
<dbReference type="Gene3D" id="3.40.50.2300">
    <property type="match status" value="1"/>
</dbReference>
<organism evidence="1 2">
    <name type="scientific">Octopus vulgaris</name>
    <name type="common">Common octopus</name>
    <dbReference type="NCBI Taxonomy" id="6645"/>
    <lineage>
        <taxon>Eukaryota</taxon>
        <taxon>Metazoa</taxon>
        <taxon>Spiralia</taxon>
        <taxon>Lophotrochozoa</taxon>
        <taxon>Mollusca</taxon>
        <taxon>Cephalopoda</taxon>
        <taxon>Coleoidea</taxon>
        <taxon>Octopodiformes</taxon>
        <taxon>Octopoda</taxon>
        <taxon>Incirrata</taxon>
        <taxon>Octopodidae</taxon>
        <taxon>Octopus</taxon>
    </lineage>
</organism>
<protein>
    <submittedName>
        <fullName evidence="1">Uncharacterized protein</fullName>
    </submittedName>
</protein>
<name>A0AA36EWE7_OCTVU</name>
<dbReference type="Proteomes" id="UP001162480">
    <property type="component" value="Chromosome 1"/>
</dbReference>